<feature type="signal peptide" evidence="4">
    <location>
        <begin position="1"/>
        <end position="21"/>
    </location>
</feature>
<evidence type="ECO:0000313" key="5">
    <source>
        <dbReference type="EMBL" id="QDU65208.1"/>
    </source>
</evidence>
<evidence type="ECO:0000256" key="1">
    <source>
        <dbReference type="ARBA" id="ARBA00022729"/>
    </source>
</evidence>
<dbReference type="SUPFAM" id="SSF69322">
    <property type="entry name" value="Tricorn protease domain 2"/>
    <property type="match status" value="1"/>
</dbReference>
<keyword evidence="3" id="KW-0325">Glycoprotein</keyword>
<dbReference type="EMBL" id="CP036287">
    <property type="protein sequence ID" value="QDU65208.1"/>
    <property type="molecule type" value="Genomic_DNA"/>
</dbReference>
<keyword evidence="1 4" id="KW-0732">Signal</keyword>
<dbReference type="Proteomes" id="UP000316921">
    <property type="component" value="Chromosome"/>
</dbReference>
<dbReference type="AlphaFoldDB" id="A0A518BDZ2"/>
<dbReference type="SMART" id="SM00191">
    <property type="entry name" value="Int_alpha"/>
    <property type="match status" value="5"/>
</dbReference>
<evidence type="ECO:0000256" key="3">
    <source>
        <dbReference type="ARBA" id="ARBA00023180"/>
    </source>
</evidence>
<reference evidence="5 6" key="1">
    <citation type="submission" date="2019-02" db="EMBL/GenBank/DDBJ databases">
        <title>Deep-cultivation of Planctomycetes and their phenomic and genomic characterization uncovers novel biology.</title>
        <authorList>
            <person name="Wiegand S."/>
            <person name="Jogler M."/>
            <person name="Boedeker C."/>
            <person name="Pinto D."/>
            <person name="Vollmers J."/>
            <person name="Rivas-Marin E."/>
            <person name="Kohn T."/>
            <person name="Peeters S.H."/>
            <person name="Heuer A."/>
            <person name="Rast P."/>
            <person name="Oberbeckmann S."/>
            <person name="Bunk B."/>
            <person name="Jeske O."/>
            <person name="Meyerdierks A."/>
            <person name="Storesund J.E."/>
            <person name="Kallscheuer N."/>
            <person name="Luecker S."/>
            <person name="Lage O.M."/>
            <person name="Pohl T."/>
            <person name="Merkel B.J."/>
            <person name="Hornburger P."/>
            <person name="Mueller R.-W."/>
            <person name="Bruemmer F."/>
            <person name="Labrenz M."/>
            <person name="Spormann A.M."/>
            <person name="Op den Camp H."/>
            <person name="Overmann J."/>
            <person name="Amann R."/>
            <person name="Jetten M.S.M."/>
            <person name="Mascher T."/>
            <person name="Medema M.H."/>
            <person name="Devos D.P."/>
            <person name="Kaster A.-K."/>
            <person name="Ovreas L."/>
            <person name="Rohde M."/>
            <person name="Galperin M.Y."/>
            <person name="Jogler C."/>
        </authorList>
    </citation>
    <scope>NUCLEOTIDE SEQUENCE [LARGE SCALE GENOMIC DNA]</scope>
    <source>
        <strain evidence="5 6">Pla133</strain>
    </source>
</reference>
<dbReference type="RefSeq" id="WP_145061594.1">
    <property type="nucleotide sequence ID" value="NZ_CP036287.1"/>
</dbReference>
<accession>A0A518BDZ2</accession>
<feature type="chain" id="PRO_5022101025" description="FG-GAP repeat protein" evidence="4">
    <location>
        <begin position="22"/>
        <end position="497"/>
    </location>
</feature>
<protein>
    <recommendedName>
        <fullName evidence="7">FG-GAP repeat protein</fullName>
    </recommendedName>
</protein>
<evidence type="ECO:0000313" key="6">
    <source>
        <dbReference type="Proteomes" id="UP000316921"/>
    </source>
</evidence>
<dbReference type="PANTHER" id="PTHR36220:SF1">
    <property type="entry name" value="GAMMA TUBULIN COMPLEX COMPONENT C-TERMINAL DOMAIN-CONTAINING PROTEIN"/>
    <property type="match status" value="1"/>
</dbReference>
<dbReference type="Pfam" id="PF14312">
    <property type="entry name" value="FG-GAP_2"/>
    <property type="match status" value="4"/>
</dbReference>
<dbReference type="KEGG" id="pbap:Pla133_02720"/>
<evidence type="ECO:0000256" key="2">
    <source>
        <dbReference type="ARBA" id="ARBA00022737"/>
    </source>
</evidence>
<dbReference type="PANTHER" id="PTHR36220">
    <property type="entry name" value="UNNAMED PRODUCT"/>
    <property type="match status" value="1"/>
</dbReference>
<keyword evidence="6" id="KW-1185">Reference proteome</keyword>
<name>A0A518BDZ2_9BACT</name>
<gene>
    <name evidence="5" type="ORF">Pla133_02720</name>
</gene>
<sequence precursor="true">MKPLLAATLALTLVAPAFPQATVNELQKLFPPGGAFLDSFGRDVAVLGDTAVVGAHGDDGKGSVAVLKRVAGSWTPAGKLSVAGGNPGDSFGWRVELLEDVLYVAATGTDGGATNSGSVYRFDRVGDSFVPAGQLQSPDPGDFGAFGFDMDAAADLLVVGAPDQAEVQVLAGAVYVFRKVGASLVLEQKLTAPVPSLASEFGFAVATDGQRIVVGSVGEDAVANDAGAAFVYAWNGSSWQLEDSLFAADGGDSDYFGAALDIDGDQLVVGAYNHDLPTVGAGAVYVYGLQGGQWSADAKLGTLTGFNNEAFGWSVELDGPRLMIGATGHFSGAGGVFQYHHDGNQWVQVHRWLAADPFAGGGLKPGLGFCLALDGETLFAGAPFAGGAVSNSGAAFVFEATDLALDALPDDVVGGQVLELRTHGGLAGAPMGLALTGVSGLPFFDVLYLGSFDPAGQVSFLPVVPPALVGLELDFLAGGFWNPAELGFSNTVTVTVL</sequence>
<proteinExistence type="predicted"/>
<dbReference type="InterPro" id="IPR028994">
    <property type="entry name" value="Integrin_alpha_N"/>
</dbReference>
<dbReference type="InterPro" id="IPR013517">
    <property type="entry name" value="FG-GAP"/>
</dbReference>
<organism evidence="5 6">
    <name type="scientific">Engelhardtia mirabilis</name>
    <dbReference type="NCBI Taxonomy" id="2528011"/>
    <lineage>
        <taxon>Bacteria</taxon>
        <taxon>Pseudomonadati</taxon>
        <taxon>Planctomycetota</taxon>
        <taxon>Planctomycetia</taxon>
        <taxon>Planctomycetia incertae sedis</taxon>
        <taxon>Engelhardtia</taxon>
    </lineage>
</organism>
<dbReference type="PROSITE" id="PS51470">
    <property type="entry name" value="FG_GAP"/>
    <property type="match status" value="2"/>
</dbReference>
<dbReference type="Gene3D" id="2.130.10.130">
    <property type="entry name" value="Integrin alpha, N-terminal"/>
    <property type="match status" value="2"/>
</dbReference>
<evidence type="ECO:0008006" key="7">
    <source>
        <dbReference type="Google" id="ProtNLM"/>
    </source>
</evidence>
<dbReference type="InterPro" id="IPR013519">
    <property type="entry name" value="Int_alpha_beta-p"/>
</dbReference>
<evidence type="ECO:0000256" key="4">
    <source>
        <dbReference type="SAM" id="SignalP"/>
    </source>
</evidence>
<keyword evidence="2" id="KW-0677">Repeat</keyword>